<protein>
    <submittedName>
        <fullName evidence="2">IS481 family transposase</fullName>
    </submittedName>
</protein>
<dbReference type="SUPFAM" id="SSF46689">
    <property type="entry name" value="Homeodomain-like"/>
    <property type="match status" value="1"/>
</dbReference>
<evidence type="ECO:0000313" key="3">
    <source>
        <dbReference type="Proteomes" id="UP000432209"/>
    </source>
</evidence>
<keyword evidence="3" id="KW-1185">Reference proteome</keyword>
<feature type="non-terminal residue" evidence="2">
    <location>
        <position position="137"/>
    </location>
</feature>
<feature type="region of interest" description="Disordered" evidence="1">
    <location>
        <begin position="44"/>
        <end position="66"/>
    </location>
</feature>
<dbReference type="InterPro" id="IPR009057">
    <property type="entry name" value="Homeodomain-like_sf"/>
</dbReference>
<comment type="caution">
    <text evidence="2">The sequence shown here is derived from an EMBL/GenBank/DDBJ whole genome shotgun (WGS) entry which is preliminary data.</text>
</comment>
<evidence type="ECO:0000256" key="1">
    <source>
        <dbReference type="SAM" id="MobiDB-lite"/>
    </source>
</evidence>
<name>A0A7X1SSF9_9PROT</name>
<proteinExistence type="predicted"/>
<dbReference type="AlphaFoldDB" id="A0A7X1SSF9"/>
<evidence type="ECO:0000313" key="2">
    <source>
        <dbReference type="EMBL" id="MQS00104.1"/>
    </source>
</evidence>
<organism evidence="2 3">
    <name type="scientific">Gluconobacter aidae</name>
    <dbReference type="NCBI Taxonomy" id="2662454"/>
    <lineage>
        <taxon>Bacteria</taxon>
        <taxon>Pseudomonadati</taxon>
        <taxon>Pseudomonadota</taxon>
        <taxon>Alphaproteobacteria</taxon>
        <taxon>Acetobacterales</taxon>
        <taxon>Acetobacteraceae</taxon>
        <taxon>Gluconobacter</taxon>
    </lineage>
</organism>
<gene>
    <name evidence="2" type="ORF">GFJ39_13115</name>
</gene>
<reference evidence="2 3" key="1">
    <citation type="submission" date="2019-10" db="EMBL/GenBank/DDBJ databases">
        <title>Gluconobacter aidae sp. nov., a novel species of acetic acid bacteria isolated in Thailand.</title>
        <authorList>
            <person name="Yukphan P."/>
            <person name="Charoenyingcharoen P."/>
            <person name="Malimas S."/>
            <person name="Muramatsu Y."/>
            <person name="Nakagawa Y."/>
            <person name="Tanasupawat S."/>
            <person name="Yamada Y."/>
        </authorList>
    </citation>
    <scope>NUCLEOTIDE SEQUENCE [LARGE SCALE GENOMIC DNA]</scope>
    <source>
        <strain evidence="2 3">AC10</strain>
    </source>
</reference>
<dbReference type="Proteomes" id="UP000432209">
    <property type="component" value="Unassembled WGS sequence"/>
</dbReference>
<dbReference type="EMBL" id="WIPH01000056">
    <property type="protein sequence ID" value="MQS00104.1"/>
    <property type="molecule type" value="Genomic_DNA"/>
</dbReference>
<accession>A0A7X1SSF9</accession>
<sequence length="137" mass="15566">MGQIRHGSATTTHAVRAAIQRSQASLATLSKEFGINPKTVAKWRKRQTVEDQKTGPKKPRSTSLTETEEAMAVAFRRHTLLPLDDCLYALQASIPHLTRSALHRCLQRHGISRLPDIEGDKPKRQRFQRYPIGFFHL</sequence>